<accession>A0ABN7XKM4</accession>
<reference evidence="2 3" key="1">
    <citation type="submission" date="2021-06" db="EMBL/GenBank/DDBJ databases">
        <authorList>
            <person name="Kallberg Y."/>
            <person name="Tangrot J."/>
            <person name="Rosling A."/>
        </authorList>
    </citation>
    <scope>NUCLEOTIDE SEQUENCE [LARGE SCALE GENOMIC DNA]</scope>
    <source>
        <strain evidence="2 3">120-4 pot B 10/14</strain>
    </source>
</reference>
<organism evidence="2 3">
    <name type="scientific">Gigaspora margarita</name>
    <dbReference type="NCBI Taxonomy" id="4874"/>
    <lineage>
        <taxon>Eukaryota</taxon>
        <taxon>Fungi</taxon>
        <taxon>Fungi incertae sedis</taxon>
        <taxon>Mucoromycota</taxon>
        <taxon>Glomeromycotina</taxon>
        <taxon>Glomeromycetes</taxon>
        <taxon>Diversisporales</taxon>
        <taxon>Gigasporaceae</taxon>
        <taxon>Gigaspora</taxon>
    </lineage>
</organism>
<sequence length="80" mass="9068">EVLNQTESSSARNHNGEEGSYRKLNKQKDLEISDKENRSAVSYSYKNTKNSNISSEGIHYQELAGSSKASRSARRESWSR</sequence>
<feature type="compositionally biased region" description="Basic and acidic residues" evidence="1">
    <location>
        <begin position="14"/>
        <end position="38"/>
    </location>
</feature>
<evidence type="ECO:0000256" key="1">
    <source>
        <dbReference type="SAM" id="MobiDB-lite"/>
    </source>
</evidence>
<dbReference type="EMBL" id="CAJVQB010145614">
    <property type="protein sequence ID" value="CAG8855075.1"/>
    <property type="molecule type" value="Genomic_DNA"/>
</dbReference>
<proteinExistence type="predicted"/>
<name>A0ABN7XKM4_GIGMA</name>
<feature type="non-terminal residue" evidence="2">
    <location>
        <position position="80"/>
    </location>
</feature>
<keyword evidence="3" id="KW-1185">Reference proteome</keyword>
<feature type="region of interest" description="Disordered" evidence="1">
    <location>
        <begin position="1"/>
        <end position="80"/>
    </location>
</feature>
<protein>
    <submittedName>
        <fullName evidence="2">3073_t:CDS:1</fullName>
    </submittedName>
</protein>
<feature type="compositionally biased region" description="Polar residues" evidence="1">
    <location>
        <begin position="39"/>
        <end position="55"/>
    </location>
</feature>
<dbReference type="Proteomes" id="UP000789901">
    <property type="component" value="Unassembled WGS sequence"/>
</dbReference>
<feature type="compositionally biased region" description="Polar residues" evidence="1">
    <location>
        <begin position="1"/>
        <end position="13"/>
    </location>
</feature>
<evidence type="ECO:0000313" key="2">
    <source>
        <dbReference type="EMBL" id="CAG8855075.1"/>
    </source>
</evidence>
<feature type="non-terminal residue" evidence="2">
    <location>
        <position position="1"/>
    </location>
</feature>
<gene>
    <name evidence="2" type="ORF">GMARGA_LOCUS43896</name>
</gene>
<evidence type="ECO:0000313" key="3">
    <source>
        <dbReference type="Proteomes" id="UP000789901"/>
    </source>
</evidence>
<comment type="caution">
    <text evidence="2">The sequence shown here is derived from an EMBL/GenBank/DDBJ whole genome shotgun (WGS) entry which is preliminary data.</text>
</comment>